<feature type="non-terminal residue" evidence="1">
    <location>
        <position position="1"/>
    </location>
</feature>
<dbReference type="Proteomes" id="UP000681722">
    <property type="component" value="Unassembled WGS sequence"/>
</dbReference>
<evidence type="ECO:0000313" key="1">
    <source>
        <dbReference type="EMBL" id="CAF1628210.1"/>
    </source>
</evidence>
<name>A0A816CSU2_9BILA</name>
<dbReference type="Proteomes" id="UP000663829">
    <property type="component" value="Unassembled WGS sequence"/>
</dbReference>
<dbReference type="AlphaFoldDB" id="A0A816CSU2"/>
<evidence type="ECO:0000313" key="3">
    <source>
        <dbReference type="Proteomes" id="UP000663829"/>
    </source>
</evidence>
<dbReference type="EMBL" id="CAJOBC010110439">
    <property type="protein sequence ID" value="CAF4524512.1"/>
    <property type="molecule type" value="Genomic_DNA"/>
</dbReference>
<keyword evidence="3" id="KW-1185">Reference proteome</keyword>
<dbReference type="EMBL" id="CAJNOQ010042801">
    <property type="protein sequence ID" value="CAF1628210.1"/>
    <property type="molecule type" value="Genomic_DNA"/>
</dbReference>
<reference evidence="1" key="1">
    <citation type="submission" date="2021-02" db="EMBL/GenBank/DDBJ databases">
        <authorList>
            <person name="Nowell W R."/>
        </authorList>
    </citation>
    <scope>NUCLEOTIDE SEQUENCE</scope>
</reference>
<accession>A0A816CSU2</accession>
<proteinExistence type="predicted"/>
<sequence>IDLYKVEPCTITHLGNTSKAANVVKSKIDISKIKVWNYDDITLPKFDENNAVIAKWTIFKVSES</sequence>
<comment type="caution">
    <text evidence="1">The sequence shown here is derived from an EMBL/GenBank/DDBJ whole genome shotgun (WGS) entry which is preliminary data.</text>
</comment>
<evidence type="ECO:0000313" key="2">
    <source>
        <dbReference type="EMBL" id="CAF4524512.1"/>
    </source>
</evidence>
<protein>
    <submittedName>
        <fullName evidence="1">Uncharacterized protein</fullName>
    </submittedName>
</protein>
<organism evidence="1 3">
    <name type="scientific">Didymodactylos carnosus</name>
    <dbReference type="NCBI Taxonomy" id="1234261"/>
    <lineage>
        <taxon>Eukaryota</taxon>
        <taxon>Metazoa</taxon>
        <taxon>Spiralia</taxon>
        <taxon>Gnathifera</taxon>
        <taxon>Rotifera</taxon>
        <taxon>Eurotatoria</taxon>
        <taxon>Bdelloidea</taxon>
        <taxon>Philodinida</taxon>
        <taxon>Philodinidae</taxon>
        <taxon>Didymodactylos</taxon>
    </lineage>
</organism>
<gene>
    <name evidence="1" type="ORF">GPM918_LOCUS44188</name>
    <name evidence="2" type="ORF">SRO942_LOCUS45927</name>
</gene>